<name>A0A6A6AR95_9PLEO</name>
<gene>
    <name evidence="2" type="ORF">P153DRAFT_97033</name>
</gene>
<protein>
    <submittedName>
        <fullName evidence="2">Uncharacterized protein</fullName>
    </submittedName>
</protein>
<proteinExistence type="predicted"/>
<accession>A0A6A6AR95</accession>
<dbReference type="GeneID" id="54413960"/>
<dbReference type="OrthoDB" id="3689293at2759"/>
<reference evidence="2" key="1">
    <citation type="journal article" date="2020" name="Stud. Mycol.">
        <title>101 Dothideomycetes genomes: a test case for predicting lifestyles and emergence of pathogens.</title>
        <authorList>
            <person name="Haridas S."/>
            <person name="Albert R."/>
            <person name="Binder M."/>
            <person name="Bloem J."/>
            <person name="Labutti K."/>
            <person name="Salamov A."/>
            <person name="Andreopoulos B."/>
            <person name="Baker S."/>
            <person name="Barry K."/>
            <person name="Bills G."/>
            <person name="Bluhm B."/>
            <person name="Cannon C."/>
            <person name="Castanera R."/>
            <person name="Culley D."/>
            <person name="Daum C."/>
            <person name="Ezra D."/>
            <person name="Gonzalez J."/>
            <person name="Henrissat B."/>
            <person name="Kuo A."/>
            <person name="Liang C."/>
            <person name="Lipzen A."/>
            <person name="Lutzoni F."/>
            <person name="Magnuson J."/>
            <person name="Mondo S."/>
            <person name="Nolan M."/>
            <person name="Ohm R."/>
            <person name="Pangilinan J."/>
            <person name="Park H.-J."/>
            <person name="Ramirez L."/>
            <person name="Alfaro M."/>
            <person name="Sun H."/>
            <person name="Tritt A."/>
            <person name="Yoshinaga Y."/>
            <person name="Zwiers L.-H."/>
            <person name="Turgeon B."/>
            <person name="Goodwin S."/>
            <person name="Spatafora J."/>
            <person name="Crous P."/>
            <person name="Grigoriev I."/>
        </authorList>
    </citation>
    <scope>NUCLEOTIDE SEQUENCE</scope>
    <source>
        <strain evidence="2">CBS 119687</strain>
    </source>
</reference>
<dbReference type="Proteomes" id="UP000799771">
    <property type="component" value="Unassembled WGS sequence"/>
</dbReference>
<keyword evidence="3" id="KW-1185">Reference proteome</keyword>
<dbReference type="AlphaFoldDB" id="A0A6A6AR95"/>
<organism evidence="2 3">
    <name type="scientific">Dothidotthia symphoricarpi CBS 119687</name>
    <dbReference type="NCBI Taxonomy" id="1392245"/>
    <lineage>
        <taxon>Eukaryota</taxon>
        <taxon>Fungi</taxon>
        <taxon>Dikarya</taxon>
        <taxon>Ascomycota</taxon>
        <taxon>Pezizomycotina</taxon>
        <taxon>Dothideomycetes</taxon>
        <taxon>Pleosporomycetidae</taxon>
        <taxon>Pleosporales</taxon>
        <taxon>Dothidotthiaceae</taxon>
        <taxon>Dothidotthia</taxon>
    </lineage>
</organism>
<feature type="coiled-coil region" evidence="1">
    <location>
        <begin position="37"/>
        <end position="75"/>
    </location>
</feature>
<evidence type="ECO:0000313" key="2">
    <source>
        <dbReference type="EMBL" id="KAF2133698.1"/>
    </source>
</evidence>
<sequence length="227" mass="26474">MDAIQEQHREIGDILRKEIEVLKKHAIENEHLRQQQIDSLKQSLKDQEDTHRIATDNLRREFDEKKKLLEEDTEDWKQFGAWQKKAWLQVTGGNYLKRVTERWPVELELHGLRGDWEQIWNDFCVMSSTALRKTGFRTDPVPDTLTPFGSLLHRMCGLPMSGETQPLKVSQCFQGVSSVPSDHRIIEGLMIADILEWCFTTSFHTKGMGSQKLDQLWESIAHYGRSR</sequence>
<evidence type="ECO:0000256" key="1">
    <source>
        <dbReference type="SAM" id="Coils"/>
    </source>
</evidence>
<keyword evidence="1" id="KW-0175">Coiled coil</keyword>
<dbReference type="RefSeq" id="XP_033528085.1">
    <property type="nucleotide sequence ID" value="XM_033673528.1"/>
</dbReference>
<dbReference type="EMBL" id="ML977498">
    <property type="protein sequence ID" value="KAF2133698.1"/>
    <property type="molecule type" value="Genomic_DNA"/>
</dbReference>
<evidence type="ECO:0000313" key="3">
    <source>
        <dbReference type="Proteomes" id="UP000799771"/>
    </source>
</evidence>